<evidence type="ECO:0000256" key="1">
    <source>
        <dbReference type="SAM" id="SignalP"/>
    </source>
</evidence>
<name>A0ABD1FE16_HYPHA</name>
<reference evidence="2 3" key="1">
    <citation type="submission" date="2024-05" db="EMBL/GenBank/DDBJ databases">
        <title>Genetic variation in Jamaican populations of the coffee berry borer (Hypothenemus hampei).</title>
        <authorList>
            <person name="Errbii M."/>
            <person name="Myrie A."/>
        </authorList>
    </citation>
    <scope>NUCLEOTIDE SEQUENCE [LARGE SCALE GENOMIC DNA]</scope>
    <source>
        <strain evidence="2">JA-Hopewell-2020-01-JO</strain>
        <tissue evidence="2">Whole body</tissue>
    </source>
</reference>
<evidence type="ECO:0008006" key="4">
    <source>
        <dbReference type="Google" id="ProtNLM"/>
    </source>
</evidence>
<proteinExistence type="predicted"/>
<comment type="caution">
    <text evidence="2">The sequence shown here is derived from an EMBL/GenBank/DDBJ whole genome shotgun (WGS) entry which is preliminary data.</text>
</comment>
<dbReference type="AlphaFoldDB" id="A0ABD1FE16"/>
<dbReference type="Proteomes" id="UP001566132">
    <property type="component" value="Unassembled WGS sequence"/>
</dbReference>
<keyword evidence="1" id="KW-0732">Signal</keyword>
<dbReference type="EMBL" id="JBDJPC010000001">
    <property type="protein sequence ID" value="KAL1517529.1"/>
    <property type="molecule type" value="Genomic_DNA"/>
</dbReference>
<protein>
    <recommendedName>
        <fullName evidence="4">Neuropeptide-like 4</fullName>
    </recommendedName>
</protein>
<gene>
    <name evidence="2" type="ORF">ABEB36_001282</name>
</gene>
<feature type="chain" id="PRO_5044759360" description="Neuropeptide-like 4" evidence="1">
    <location>
        <begin position="23"/>
        <end position="65"/>
    </location>
</feature>
<keyword evidence="3" id="KW-1185">Reference proteome</keyword>
<sequence length="65" mass="7167">MLKNIFIFTLITVITMAALAWGAPSPMALPGPFASPSAAPQYYAYPSYAYPYTGYTYPYGYAYYG</sequence>
<feature type="signal peptide" evidence="1">
    <location>
        <begin position="1"/>
        <end position="22"/>
    </location>
</feature>
<organism evidence="2 3">
    <name type="scientific">Hypothenemus hampei</name>
    <name type="common">Coffee berry borer</name>
    <dbReference type="NCBI Taxonomy" id="57062"/>
    <lineage>
        <taxon>Eukaryota</taxon>
        <taxon>Metazoa</taxon>
        <taxon>Ecdysozoa</taxon>
        <taxon>Arthropoda</taxon>
        <taxon>Hexapoda</taxon>
        <taxon>Insecta</taxon>
        <taxon>Pterygota</taxon>
        <taxon>Neoptera</taxon>
        <taxon>Endopterygota</taxon>
        <taxon>Coleoptera</taxon>
        <taxon>Polyphaga</taxon>
        <taxon>Cucujiformia</taxon>
        <taxon>Curculionidae</taxon>
        <taxon>Scolytinae</taxon>
        <taxon>Hypothenemus</taxon>
    </lineage>
</organism>
<evidence type="ECO:0000313" key="2">
    <source>
        <dbReference type="EMBL" id="KAL1517529.1"/>
    </source>
</evidence>
<accession>A0ABD1FE16</accession>
<evidence type="ECO:0000313" key="3">
    <source>
        <dbReference type="Proteomes" id="UP001566132"/>
    </source>
</evidence>